<dbReference type="AlphaFoldDB" id="A0A8H2XCZ9"/>
<protein>
    <submittedName>
        <fullName evidence="1">Uncharacterized protein</fullName>
    </submittedName>
</protein>
<dbReference type="Proteomes" id="UP000663853">
    <property type="component" value="Unassembled WGS sequence"/>
</dbReference>
<evidence type="ECO:0000313" key="2">
    <source>
        <dbReference type="Proteomes" id="UP000663853"/>
    </source>
</evidence>
<evidence type="ECO:0000313" key="1">
    <source>
        <dbReference type="EMBL" id="CAE6423806.1"/>
    </source>
</evidence>
<dbReference type="EMBL" id="CAJMXA010000276">
    <property type="protein sequence ID" value="CAE6423806.1"/>
    <property type="molecule type" value="Genomic_DNA"/>
</dbReference>
<organism evidence="1 2">
    <name type="scientific">Rhizoctonia solani</name>
    <dbReference type="NCBI Taxonomy" id="456999"/>
    <lineage>
        <taxon>Eukaryota</taxon>
        <taxon>Fungi</taxon>
        <taxon>Dikarya</taxon>
        <taxon>Basidiomycota</taxon>
        <taxon>Agaricomycotina</taxon>
        <taxon>Agaricomycetes</taxon>
        <taxon>Cantharellales</taxon>
        <taxon>Ceratobasidiaceae</taxon>
        <taxon>Rhizoctonia</taxon>
    </lineage>
</organism>
<accession>A0A8H2XCZ9</accession>
<reference evidence="1" key="1">
    <citation type="submission" date="2021-01" db="EMBL/GenBank/DDBJ databases">
        <authorList>
            <person name="Kaushik A."/>
        </authorList>
    </citation>
    <scope>NUCLEOTIDE SEQUENCE</scope>
    <source>
        <strain evidence="1">AG6-10EEA</strain>
    </source>
</reference>
<name>A0A8H2XCZ9_9AGAM</name>
<gene>
    <name evidence="1" type="ORF">RDB_LOCUS15946</name>
</gene>
<comment type="caution">
    <text evidence="1">The sequence shown here is derived from an EMBL/GenBank/DDBJ whole genome shotgun (WGS) entry which is preliminary data.</text>
</comment>
<proteinExistence type="predicted"/>
<feature type="non-terminal residue" evidence="1">
    <location>
        <position position="1"/>
    </location>
</feature>
<sequence>LPVQVDLVTGAESRVTWTRNVDFLQVKHEKAQKLVQASPPKLETTTIFPLPESWAIWARNESISPPNESSQSVAEFTCQRPGIFSSMSPFKEGCKIMCWAACRKVESALEDKKNAGRFTEASICNFLSWKRF</sequence>